<dbReference type="Proteomes" id="UP000836841">
    <property type="component" value="Chromosome 6"/>
</dbReference>
<accession>A0AAU9SPA3</accession>
<dbReference type="EMBL" id="OU466862">
    <property type="protein sequence ID" value="CAH2071868.1"/>
    <property type="molecule type" value="Genomic_DNA"/>
</dbReference>
<evidence type="ECO:0000256" key="1">
    <source>
        <dbReference type="ARBA" id="ARBA00004370"/>
    </source>
</evidence>
<evidence type="ECO:0000256" key="2">
    <source>
        <dbReference type="ARBA" id="ARBA00023136"/>
    </source>
</evidence>
<evidence type="ECO:0000313" key="6">
    <source>
        <dbReference type="Proteomes" id="UP000836841"/>
    </source>
</evidence>
<feature type="transmembrane region" description="Helical" evidence="4">
    <location>
        <begin position="191"/>
        <end position="213"/>
    </location>
</feature>
<organism evidence="5 6">
    <name type="scientific">Thlaspi arvense</name>
    <name type="common">Field penny-cress</name>
    <dbReference type="NCBI Taxonomy" id="13288"/>
    <lineage>
        <taxon>Eukaryota</taxon>
        <taxon>Viridiplantae</taxon>
        <taxon>Streptophyta</taxon>
        <taxon>Embryophyta</taxon>
        <taxon>Tracheophyta</taxon>
        <taxon>Spermatophyta</taxon>
        <taxon>Magnoliopsida</taxon>
        <taxon>eudicotyledons</taxon>
        <taxon>Gunneridae</taxon>
        <taxon>Pentapetalae</taxon>
        <taxon>rosids</taxon>
        <taxon>malvids</taxon>
        <taxon>Brassicales</taxon>
        <taxon>Brassicaceae</taxon>
        <taxon>Thlaspideae</taxon>
        <taxon>Thlaspi</taxon>
    </lineage>
</organism>
<keyword evidence="6" id="KW-1185">Reference proteome</keyword>
<keyword evidence="4" id="KW-1133">Transmembrane helix</keyword>
<evidence type="ECO:0000313" key="5">
    <source>
        <dbReference type="EMBL" id="CAH2071868.1"/>
    </source>
</evidence>
<feature type="region of interest" description="Disordered" evidence="3">
    <location>
        <begin position="68"/>
        <end position="88"/>
    </location>
</feature>
<feature type="non-terminal residue" evidence="5">
    <location>
        <position position="376"/>
    </location>
</feature>
<dbReference type="PANTHER" id="PTHR31234">
    <property type="entry name" value="LATE EMBRYOGENESIS ABUNDANT (LEA) HYDROXYPROLINE-RICH GLYCOPROTEIN FAMILY"/>
    <property type="match status" value="1"/>
</dbReference>
<feature type="compositionally biased region" description="Basic and acidic residues" evidence="3">
    <location>
        <begin position="68"/>
        <end position="81"/>
    </location>
</feature>
<keyword evidence="2 4" id="KW-0472">Membrane</keyword>
<comment type="subcellular location">
    <subcellularLocation>
        <location evidence="1">Membrane</location>
    </subcellularLocation>
</comment>
<dbReference type="InterPro" id="IPR044839">
    <property type="entry name" value="NDR1-like"/>
</dbReference>
<evidence type="ECO:0008006" key="7">
    <source>
        <dbReference type="Google" id="ProtNLM"/>
    </source>
</evidence>
<sequence>STTFKIPLANYRACVSPSENVRAVWPRVSGVDKDRAKHGTKSISVFNLLLLSSINLLTLVPKEKRTNKRVEKRDMHAKTDSEATSIDSAWPPRSAIRPLYYVQSPSNHDVEKMSFGSGCSPMGSPSHPHYYHCSPIHHSRESSTSRFSDRALLSYKSIREGGSERRRYINSSIDEETDGGDDDDPYRNVRLYACLLLSLLLLFTAFSLILWGASKSYPPKVVVKGMLLRNLNVQAGNDLSGVPTDMLSLNSTVRLFYRNPSTFFAVHVTASPLLLRYSDLLLSSGEMGKFTVGRKSERSIVTVVQGHQIPLYGGVSLHPDTMAVPLNLTLVVRSKAYILGRLVTSKFHTRIICSFTLDATRLPKPISLLHSCIYHH</sequence>
<dbReference type="GO" id="GO:0098542">
    <property type="term" value="P:defense response to other organism"/>
    <property type="evidence" value="ECO:0007669"/>
    <property type="project" value="InterPro"/>
</dbReference>
<evidence type="ECO:0000256" key="4">
    <source>
        <dbReference type="SAM" id="Phobius"/>
    </source>
</evidence>
<name>A0AAU9SPA3_THLAR</name>
<keyword evidence="4" id="KW-0812">Transmembrane</keyword>
<dbReference type="AlphaFoldDB" id="A0AAU9SPA3"/>
<dbReference type="PANTHER" id="PTHR31234:SF2">
    <property type="entry name" value="OS05G0199100 PROTEIN"/>
    <property type="match status" value="1"/>
</dbReference>
<protein>
    <recommendedName>
        <fullName evidence="7">Late embryogenesis abundant protein LEA-2 subgroup domain-containing protein</fullName>
    </recommendedName>
</protein>
<reference evidence="5 6" key="1">
    <citation type="submission" date="2022-03" db="EMBL/GenBank/DDBJ databases">
        <authorList>
            <person name="Nunn A."/>
            <person name="Chopra R."/>
            <person name="Nunn A."/>
            <person name="Contreras Garrido A."/>
        </authorList>
    </citation>
    <scope>NUCLEOTIDE SEQUENCE [LARGE SCALE GENOMIC DNA]</scope>
</reference>
<feature type="transmembrane region" description="Helical" evidence="4">
    <location>
        <begin position="43"/>
        <end position="60"/>
    </location>
</feature>
<evidence type="ECO:0000256" key="3">
    <source>
        <dbReference type="SAM" id="MobiDB-lite"/>
    </source>
</evidence>
<gene>
    <name evidence="5" type="ORF">TAV2_LOCUS22158</name>
</gene>
<dbReference type="GO" id="GO:0005886">
    <property type="term" value="C:plasma membrane"/>
    <property type="evidence" value="ECO:0007669"/>
    <property type="project" value="TreeGrafter"/>
</dbReference>
<proteinExistence type="predicted"/>